<dbReference type="SUPFAM" id="SSF52402">
    <property type="entry name" value="Adenine nucleotide alpha hydrolases-like"/>
    <property type="match status" value="1"/>
</dbReference>
<protein>
    <submittedName>
        <fullName evidence="6">Potassium ABC transporter ATPase</fullName>
    </submittedName>
</protein>
<comment type="caution">
    <text evidence="6">The sequence shown here is derived from an EMBL/GenBank/DDBJ whole genome shotgun (WGS) entry which is preliminary data.</text>
</comment>
<dbReference type="Pfam" id="PF00764">
    <property type="entry name" value="Arginosuc_synth"/>
    <property type="match status" value="1"/>
</dbReference>
<dbReference type="PANTHER" id="PTHR43169">
    <property type="entry name" value="EXSB FAMILY PROTEIN"/>
    <property type="match status" value="1"/>
</dbReference>
<feature type="active site" description="Nucleophile and sulfur donor" evidence="4">
    <location>
        <position position="173"/>
    </location>
</feature>
<dbReference type="PATRIC" id="fig|1703775.3.peg.1554"/>
<keyword evidence="1" id="KW-0436">Ligase</keyword>
<evidence type="ECO:0000256" key="3">
    <source>
        <dbReference type="ARBA" id="ARBA00022840"/>
    </source>
</evidence>
<dbReference type="Proteomes" id="UP000051861">
    <property type="component" value="Unassembled WGS sequence"/>
</dbReference>
<dbReference type="PIRSF" id="PIRSF006661">
    <property type="entry name" value="PP-lp_UCP006661"/>
    <property type="match status" value="1"/>
</dbReference>
<feature type="domain" description="Arginosuccinate synthase-like N-terminal" evidence="5">
    <location>
        <begin position="18"/>
        <end position="164"/>
    </location>
</feature>
<evidence type="ECO:0000256" key="1">
    <source>
        <dbReference type="ARBA" id="ARBA00022598"/>
    </source>
</evidence>
<dbReference type="GO" id="GO:0016783">
    <property type="term" value="F:sulfurtransferase activity"/>
    <property type="evidence" value="ECO:0007669"/>
    <property type="project" value="InterPro"/>
</dbReference>
<dbReference type="InterPro" id="IPR048267">
    <property type="entry name" value="Arginosuc_syn_N"/>
</dbReference>
<evidence type="ECO:0000256" key="2">
    <source>
        <dbReference type="ARBA" id="ARBA00022741"/>
    </source>
</evidence>
<sequence length="267" mass="30463">MSKKIEELKNLLRGMKSVLLAYSGGVDSTFLLKVSADSLGDNVLAVIAESPTYPDEEVKGARELCEKIGVRYLVIQTDEFSNENFVINSKERCYYCKRELFSKLLRIAKEKDFQCVMDGSNYNDKSDFRPGNKAKDELGVRSPLMELAFTKQDIREFSRELGLPTWDKPSFACLASRIPYGTRITQEILQRVEEGEKFLRSLGFKRLRVRHHGSIVRIEVGKESVGRITQNGLMDKISRKFEELGYTYVTLDLKGYRTGSMNEILGL</sequence>
<organism evidence="6 7">
    <name type="scientific">candidate division WOR-1 bacterium DG_54_3</name>
    <dbReference type="NCBI Taxonomy" id="1703775"/>
    <lineage>
        <taxon>Bacteria</taxon>
        <taxon>Bacillati</taxon>
        <taxon>Saganbacteria</taxon>
    </lineage>
</organism>
<accession>A0A0S7Y2V9</accession>
<keyword evidence="2" id="KW-0547">Nucleotide-binding</keyword>
<keyword evidence="3" id="KW-0067">ATP-binding</keyword>
<dbReference type="InterPro" id="IPR014729">
    <property type="entry name" value="Rossmann-like_a/b/a_fold"/>
</dbReference>
<gene>
    <name evidence="6" type="ORF">AMJ44_04655</name>
</gene>
<dbReference type="InterPro" id="IPR005232">
    <property type="entry name" value="LarE"/>
</dbReference>
<dbReference type="GO" id="GO:0005524">
    <property type="term" value="F:ATP binding"/>
    <property type="evidence" value="ECO:0007669"/>
    <property type="project" value="UniProtKB-KW"/>
</dbReference>
<dbReference type="GO" id="GO:0016874">
    <property type="term" value="F:ligase activity"/>
    <property type="evidence" value="ECO:0007669"/>
    <property type="project" value="UniProtKB-KW"/>
</dbReference>
<proteinExistence type="predicted"/>
<dbReference type="InterPro" id="IPR052188">
    <property type="entry name" value="Ni-pincer_cofactor_biosynth"/>
</dbReference>
<dbReference type="CDD" id="cd01990">
    <property type="entry name" value="LarE-like"/>
    <property type="match status" value="1"/>
</dbReference>
<dbReference type="NCBIfam" id="TIGR00268">
    <property type="entry name" value="ATP-dependent sacrificial sulfur transferase LarE"/>
    <property type="match status" value="1"/>
</dbReference>
<dbReference type="PANTHER" id="PTHR43169:SF2">
    <property type="entry name" value="NAD_GMP SYNTHASE DOMAIN-CONTAINING PROTEIN"/>
    <property type="match status" value="1"/>
</dbReference>
<dbReference type="EMBL" id="LIZX01000032">
    <property type="protein sequence ID" value="KPJ69077.1"/>
    <property type="molecule type" value="Genomic_DNA"/>
</dbReference>
<dbReference type="AlphaFoldDB" id="A0A0S7Y2V9"/>
<dbReference type="Gene3D" id="3.40.50.620">
    <property type="entry name" value="HUPs"/>
    <property type="match status" value="1"/>
</dbReference>
<name>A0A0S7Y2V9_UNCSA</name>
<evidence type="ECO:0000313" key="7">
    <source>
        <dbReference type="Proteomes" id="UP000051861"/>
    </source>
</evidence>
<reference evidence="6 7" key="1">
    <citation type="journal article" date="2015" name="Microbiome">
        <title>Genomic resolution of linkages in carbon, nitrogen, and sulfur cycling among widespread estuary sediment bacteria.</title>
        <authorList>
            <person name="Baker B.J."/>
            <person name="Lazar C.S."/>
            <person name="Teske A.P."/>
            <person name="Dick G.J."/>
        </authorList>
    </citation>
    <scope>NUCLEOTIDE SEQUENCE [LARGE SCALE GENOMIC DNA]</scope>
    <source>
        <strain evidence="6">DG_54_3</strain>
    </source>
</reference>
<evidence type="ECO:0000259" key="5">
    <source>
        <dbReference type="Pfam" id="PF00764"/>
    </source>
</evidence>
<evidence type="ECO:0000256" key="4">
    <source>
        <dbReference type="PIRSR" id="PIRSR006661-1"/>
    </source>
</evidence>
<evidence type="ECO:0000313" key="6">
    <source>
        <dbReference type="EMBL" id="KPJ69077.1"/>
    </source>
</evidence>